<keyword evidence="3" id="KW-0539">Nucleus</keyword>
<dbReference type="Proteomes" id="UP000024837">
    <property type="component" value="Unassembled WGS sequence"/>
</dbReference>
<dbReference type="InterPro" id="IPR047250">
    <property type="entry name" value="BRCT_p53bp1-like_rpt2"/>
</dbReference>
<evidence type="ECO:0000256" key="4">
    <source>
        <dbReference type="SAM" id="MobiDB-lite"/>
    </source>
</evidence>
<dbReference type="InterPro" id="IPR047249">
    <property type="entry name" value="BRCT_p53bp1-like_rpt1"/>
</dbReference>
<feature type="compositionally biased region" description="Basic and acidic residues" evidence="4">
    <location>
        <begin position="290"/>
        <end position="316"/>
    </location>
</feature>
<dbReference type="InterPro" id="IPR013914">
    <property type="entry name" value="Rad9_Rad53-bd_dom_fun"/>
</dbReference>
<dbReference type="Pfam" id="PF00533">
    <property type="entry name" value="BRCT"/>
    <property type="match status" value="1"/>
</dbReference>
<feature type="domain" description="BRCT" evidence="5">
    <location>
        <begin position="900"/>
        <end position="1013"/>
    </location>
</feature>
<evidence type="ECO:0000256" key="1">
    <source>
        <dbReference type="ARBA" id="ARBA00004123"/>
    </source>
</evidence>
<dbReference type="PANTHER" id="PTHR15321:SF3">
    <property type="entry name" value="TP53-BINDING PROTEIN 1"/>
    <property type="match status" value="1"/>
</dbReference>
<feature type="compositionally biased region" description="Polar residues" evidence="4">
    <location>
        <begin position="620"/>
        <end position="630"/>
    </location>
</feature>
<dbReference type="Pfam" id="PF08605">
    <property type="entry name" value="Rad9_Rad53_bind"/>
    <property type="match status" value="1"/>
</dbReference>
<dbReference type="CDD" id="cd17745">
    <property type="entry name" value="BRCT_p53bp1_rpt1"/>
    <property type="match status" value="1"/>
</dbReference>
<dbReference type="InterPro" id="IPR001357">
    <property type="entry name" value="BRCT_dom"/>
</dbReference>
<dbReference type="GO" id="GO:0005634">
    <property type="term" value="C:nucleus"/>
    <property type="evidence" value="ECO:0007669"/>
    <property type="project" value="UniProtKB-SubCell"/>
</dbReference>
<dbReference type="GO" id="GO:0042393">
    <property type="term" value="F:histone binding"/>
    <property type="evidence" value="ECO:0007669"/>
    <property type="project" value="TreeGrafter"/>
</dbReference>
<dbReference type="InterPro" id="IPR047252">
    <property type="entry name" value="TP53BP1-like"/>
</dbReference>
<dbReference type="OrthoDB" id="129353at2759"/>
<dbReference type="SMART" id="SM00292">
    <property type="entry name" value="BRCT"/>
    <property type="match status" value="1"/>
</dbReference>
<feature type="region of interest" description="Disordered" evidence="4">
    <location>
        <begin position="208"/>
        <end position="368"/>
    </location>
</feature>
<feature type="compositionally biased region" description="Low complexity" evidence="4">
    <location>
        <begin position="145"/>
        <end position="157"/>
    </location>
</feature>
<feature type="compositionally biased region" description="Acidic residues" evidence="4">
    <location>
        <begin position="43"/>
        <end position="53"/>
    </location>
</feature>
<dbReference type="EMBL" id="KI966410">
    <property type="protein sequence ID" value="EWC47426.1"/>
    <property type="molecule type" value="Genomic_DNA"/>
</dbReference>
<reference evidence="6 7" key="1">
    <citation type="submission" date="2013-05" db="EMBL/GenBank/DDBJ databases">
        <title>Drechslerella stenobrocha genome reveals carnivorous origination and mechanical trapping mechanism of predatory fungi.</title>
        <authorList>
            <person name="Liu X."/>
            <person name="Zhang W."/>
            <person name="Liu K."/>
        </authorList>
    </citation>
    <scope>NUCLEOTIDE SEQUENCE [LARGE SCALE GENOMIC DNA]</scope>
    <source>
        <strain evidence="6 7">248</strain>
    </source>
</reference>
<dbReference type="GO" id="GO:0000077">
    <property type="term" value="P:DNA damage checkpoint signaling"/>
    <property type="evidence" value="ECO:0007669"/>
    <property type="project" value="TreeGrafter"/>
</dbReference>
<proteinExistence type="predicted"/>
<feature type="region of interest" description="Disordered" evidence="4">
    <location>
        <begin position="443"/>
        <end position="519"/>
    </location>
</feature>
<organism evidence="6 7">
    <name type="scientific">Drechslerella stenobrocha 248</name>
    <dbReference type="NCBI Taxonomy" id="1043628"/>
    <lineage>
        <taxon>Eukaryota</taxon>
        <taxon>Fungi</taxon>
        <taxon>Dikarya</taxon>
        <taxon>Ascomycota</taxon>
        <taxon>Pezizomycotina</taxon>
        <taxon>Orbiliomycetes</taxon>
        <taxon>Orbiliales</taxon>
        <taxon>Orbiliaceae</taxon>
        <taxon>Drechslerella</taxon>
    </lineage>
</organism>
<dbReference type="SUPFAM" id="SSF52113">
    <property type="entry name" value="BRCT domain"/>
    <property type="match status" value="1"/>
</dbReference>
<feature type="compositionally biased region" description="Basic and acidic residues" evidence="4">
    <location>
        <begin position="125"/>
        <end position="142"/>
    </location>
</feature>
<feature type="compositionally biased region" description="Polar residues" evidence="4">
    <location>
        <begin position="552"/>
        <end position="565"/>
    </location>
</feature>
<feature type="region of interest" description="Disordered" evidence="4">
    <location>
        <begin position="393"/>
        <end position="429"/>
    </location>
</feature>
<feature type="region of interest" description="Disordered" evidence="4">
    <location>
        <begin position="1"/>
        <end position="65"/>
    </location>
</feature>
<dbReference type="PANTHER" id="PTHR15321">
    <property type="entry name" value="TUMOR SUPPRESSOR P53-BINDING PROTEIN 1"/>
    <property type="match status" value="1"/>
</dbReference>
<feature type="region of interest" description="Disordered" evidence="4">
    <location>
        <begin position="604"/>
        <end position="656"/>
    </location>
</feature>
<keyword evidence="7" id="KW-1185">Reference proteome</keyword>
<evidence type="ECO:0000256" key="2">
    <source>
        <dbReference type="ARBA" id="ARBA00022763"/>
    </source>
</evidence>
<dbReference type="CDD" id="cd17724">
    <property type="entry name" value="BRCT_p53bp1_rpt2"/>
    <property type="match status" value="1"/>
</dbReference>
<dbReference type="GO" id="GO:0045944">
    <property type="term" value="P:positive regulation of transcription by RNA polymerase II"/>
    <property type="evidence" value="ECO:0007669"/>
    <property type="project" value="TreeGrafter"/>
</dbReference>
<feature type="region of interest" description="Disordered" evidence="4">
    <location>
        <begin position="552"/>
        <end position="573"/>
    </location>
</feature>
<gene>
    <name evidence="6" type="ORF">DRE_00394</name>
</gene>
<protein>
    <recommendedName>
        <fullName evidence="5">BRCT domain-containing protein</fullName>
    </recommendedName>
</protein>
<dbReference type="InterPro" id="IPR036420">
    <property type="entry name" value="BRCT_dom_sf"/>
</dbReference>
<feature type="compositionally biased region" description="Polar residues" evidence="4">
    <location>
        <begin position="347"/>
        <end position="356"/>
    </location>
</feature>
<evidence type="ECO:0000256" key="3">
    <source>
        <dbReference type="ARBA" id="ARBA00023242"/>
    </source>
</evidence>
<sequence length="1157" mass="127616">MEAATQDHSLDFENLKGLLAPSKGQVESPNARGRRAISSDDTQLVEDYTDGDCDSTVPVERSRASSPVAPLLANGFGFSAIHQFSPGQNYDFETDTQLPNTVLTGDHHSIRLDYSPDKFGSQNCHGDETQKDPDSYNERMKDNVASASQLSKKSQSAVGSDPIPDSQSQHLEPVYFDERKRFSNIGLLIKGQGDGSDEDEEIIRPVLANSPPMGLTQMFEATSPPRPPTDSSAMLTSPHLDPLSPGTPRKSPNARHNRGGLANRYISVEESQAERERRQRRMSYPEEDDGFGRDPPEIVRRVREQQREKDSAEQFKDISVARPQPRTPQPGKRGRPPKHRTLEPLLPQSNLGSEQPSEGAPFEDQDPLFEVESTPDDVELEVPGTMEPVVTEVKKTQSSQYRPSALQSSNVQHPTCSSQTEAIADSQPQAIAAASAKSNIMTNLEDKPKDIPAVLSSFSNQGRTRQQYRESAGTESPGRSLSQEMPPSSPPIRQSNGQEGPASETDIDTPGLTRGKAHTSSRILNALEVAKTPLTAKKIPLRLPSTIPATSPYNRDNVLSHSETPIPTKKRKRLGNSGALGVFGSASLASKHGIGLVAPSNYHQPEEVNEGLPQSKRPRQNSTRGGSSSPRKIVGTAVDHPHSNNEPVQTEPAGVGSPMDLNERYSSTEPDITAELLESPKPIVDTATPQKAIIPFRPTTSERRELSTVGPFRVFAEWDRAYYPAVVPELSRSSEGAGMSTQFAGAEVNVRADRMKRLELNFGESVKVSGQRQKVWIVQEVYLSASSVESQAKTATQLEREGMLDIYGNNMVKLKHKASETILHTHIGNICLSAAQFNALKAATVEVEYSLLSNENTPLLKREGSLLETPSKLARRNTPNTLFSNTQKLKPLKLTSNSRPRQAIFVGMRFTISLTGEYVQERDSLKSMLEDHGGLVLEGGFDELFQPVNSDATELVQRQGLEEIGFTAVISDRARTTSKFLQALALGIPCLAIKWVLDSVKEKKALAWQHYLLPAGESQYLEGVVKSRVIEWIDISSATFATMFSRRINLMEDVNIIIHRGTGRTKGQSQIYTFLILAMGPAHVHHATSVEEINKLLKAKSPVTRWHFVFSREDKKKFYLKGKVRDHMSSAPVKIVGDEWLKQSLIFGKLLDEEARW</sequence>
<dbReference type="Gene3D" id="3.40.50.10190">
    <property type="entry name" value="BRCT domain"/>
    <property type="match status" value="1"/>
</dbReference>
<dbReference type="PROSITE" id="PS50172">
    <property type="entry name" value="BRCT"/>
    <property type="match status" value="1"/>
</dbReference>
<comment type="subcellular location">
    <subcellularLocation>
        <location evidence="1">Nucleus</location>
    </subcellularLocation>
</comment>
<keyword evidence="2" id="KW-0227">DNA damage</keyword>
<evidence type="ECO:0000313" key="6">
    <source>
        <dbReference type="EMBL" id="EWC47426.1"/>
    </source>
</evidence>
<feature type="compositionally biased region" description="Polar residues" evidence="4">
    <location>
        <begin position="396"/>
        <end position="429"/>
    </location>
</feature>
<feature type="compositionally biased region" description="Polar residues" evidence="4">
    <location>
        <begin position="456"/>
        <end position="465"/>
    </location>
</feature>
<name>W7HTH2_9PEZI</name>
<accession>W7HTH2</accession>
<evidence type="ECO:0000259" key="5">
    <source>
        <dbReference type="PROSITE" id="PS50172"/>
    </source>
</evidence>
<feature type="region of interest" description="Disordered" evidence="4">
    <location>
        <begin position="113"/>
        <end position="174"/>
    </location>
</feature>
<dbReference type="AlphaFoldDB" id="W7HTH2"/>
<feature type="compositionally biased region" description="Polar residues" evidence="4">
    <location>
        <begin position="473"/>
        <end position="498"/>
    </location>
</feature>
<dbReference type="HOGENOM" id="CLU_275707_0_0_1"/>
<evidence type="ECO:0000313" key="7">
    <source>
        <dbReference type="Proteomes" id="UP000024837"/>
    </source>
</evidence>